<sequence length="623" mass="71199">MITIVRKHIYILFVLLSVHMLQAQIDSLIQQDSINEAIMNTFNEKISKIETQRLADSLKKVALEDEIAKLKTTDNLKKEELLKKLEEINSKEAARLTQKKQEIEKLRASAKSYPVLGPFKDTLFYIYARQGSFMPYDRAKAITKRINDVAGVLKFDESTIEIEVDDYVSLKAGDDIILSVSDEDAIWNNTSKEILGQQYKEVIDKAVISYKDQTSFTNLAKEIGLALLVIVVVVLIVKYASRMFRWLSVKIQKWEGDKLNGFKIKSYTLLDSHFQVQALLIVNNLVKWAFILLLMYIALPVLFGIFPWTQNFAETMFGYILRPVKSIFLGLWDYLPNLITVVVIIVVFRYVVKALRFFKTEIEEGKLEITGFYPDWASPTFQIIRILLYAFMFILVYQYLPLSDSDAFKGVSVFLGFLFTFASAGSLSNIIAGIVLTYMRSFKIGDRVKIGEITGDIIEKSLLVTRVRSTKNEIISIPNATVMNSHTVNYSSDAPEKGLIIHTTVTIGYDVPWKLMHETLIEAAKRTDLILKDPTPFVLQTSLEDFYVAYQINAYIREANKQAAIYSNLHQNIQDVCNENGIEILSPHYRAARDGNKTTIPEDYLPEDYKTPGFNVNMNKEKE</sequence>
<comment type="similarity">
    <text evidence="2">Belongs to the MscS (TC 1.A.23) family.</text>
</comment>
<evidence type="ECO:0000256" key="3">
    <source>
        <dbReference type="ARBA" id="ARBA00022475"/>
    </source>
</evidence>
<dbReference type="Proteomes" id="UP001143543">
    <property type="component" value="Unassembled WGS sequence"/>
</dbReference>
<dbReference type="InterPro" id="IPR011066">
    <property type="entry name" value="MscS_channel_C_sf"/>
</dbReference>
<feature type="transmembrane region" description="Helical" evidence="8">
    <location>
        <begin position="383"/>
        <end position="400"/>
    </location>
</feature>
<feature type="domain" description="Mechanosensitive ion channel MscS" evidence="9">
    <location>
        <begin position="426"/>
        <end position="491"/>
    </location>
</feature>
<evidence type="ECO:0000259" key="9">
    <source>
        <dbReference type="Pfam" id="PF00924"/>
    </source>
</evidence>
<dbReference type="InterPro" id="IPR049278">
    <property type="entry name" value="MS_channel_C"/>
</dbReference>
<reference evidence="11" key="1">
    <citation type="submission" date="2022-07" db="EMBL/GenBank/DDBJ databases">
        <title>Taxonomy of Novel Oxalotrophic and Methylotrophic Bacteria.</title>
        <authorList>
            <person name="Sahin N."/>
            <person name="Tani A."/>
        </authorList>
    </citation>
    <scope>NUCLEOTIDE SEQUENCE</scope>
    <source>
        <strain evidence="11">Y10</strain>
    </source>
</reference>
<dbReference type="Gene3D" id="1.10.287.1260">
    <property type="match status" value="1"/>
</dbReference>
<evidence type="ECO:0000256" key="6">
    <source>
        <dbReference type="ARBA" id="ARBA00023136"/>
    </source>
</evidence>
<dbReference type="Gene3D" id="2.30.30.60">
    <property type="match status" value="1"/>
</dbReference>
<evidence type="ECO:0000256" key="5">
    <source>
        <dbReference type="ARBA" id="ARBA00022989"/>
    </source>
</evidence>
<feature type="transmembrane region" description="Helical" evidence="8">
    <location>
        <begin position="412"/>
        <end position="439"/>
    </location>
</feature>
<accession>A0ABQ5MGX3</accession>
<keyword evidence="6 8" id="KW-0472">Membrane</keyword>
<dbReference type="SUPFAM" id="SSF50182">
    <property type="entry name" value="Sm-like ribonucleoproteins"/>
    <property type="match status" value="1"/>
</dbReference>
<feature type="coiled-coil region" evidence="7">
    <location>
        <begin position="82"/>
        <end position="109"/>
    </location>
</feature>
<dbReference type="PANTHER" id="PTHR30221:SF18">
    <property type="entry name" value="SLL0590 PROTEIN"/>
    <property type="match status" value="1"/>
</dbReference>
<organism evidence="11 12">
    <name type="scientific">Neptunitalea lumnitzerae</name>
    <dbReference type="NCBI Taxonomy" id="2965509"/>
    <lineage>
        <taxon>Bacteria</taxon>
        <taxon>Pseudomonadati</taxon>
        <taxon>Bacteroidota</taxon>
        <taxon>Flavobacteriia</taxon>
        <taxon>Flavobacteriales</taxon>
        <taxon>Flavobacteriaceae</taxon>
        <taxon>Neptunitalea</taxon>
    </lineage>
</organism>
<protein>
    <submittedName>
        <fullName evidence="11">Ion channel</fullName>
    </submittedName>
</protein>
<dbReference type="InterPro" id="IPR023408">
    <property type="entry name" value="MscS_beta-dom_sf"/>
</dbReference>
<name>A0ABQ5MGX3_9FLAO</name>
<keyword evidence="12" id="KW-1185">Reference proteome</keyword>
<dbReference type="PANTHER" id="PTHR30221">
    <property type="entry name" value="SMALL-CONDUCTANCE MECHANOSENSITIVE CHANNEL"/>
    <property type="match status" value="1"/>
</dbReference>
<comment type="subcellular location">
    <subcellularLocation>
        <location evidence="1">Cell membrane</location>
        <topology evidence="1">Multi-pass membrane protein</topology>
    </subcellularLocation>
</comment>
<keyword evidence="3" id="KW-1003">Cell membrane</keyword>
<dbReference type="InterPro" id="IPR010920">
    <property type="entry name" value="LSM_dom_sf"/>
</dbReference>
<dbReference type="SUPFAM" id="SSF82689">
    <property type="entry name" value="Mechanosensitive channel protein MscS (YggB), C-terminal domain"/>
    <property type="match status" value="1"/>
</dbReference>
<gene>
    <name evidence="11" type="primary">mscS1</name>
    <name evidence="11" type="ORF">Y10_10070</name>
</gene>
<keyword evidence="4 8" id="KW-0812">Transmembrane</keyword>
<evidence type="ECO:0000256" key="7">
    <source>
        <dbReference type="SAM" id="Coils"/>
    </source>
</evidence>
<evidence type="ECO:0000256" key="4">
    <source>
        <dbReference type="ARBA" id="ARBA00022692"/>
    </source>
</evidence>
<evidence type="ECO:0000256" key="8">
    <source>
        <dbReference type="SAM" id="Phobius"/>
    </source>
</evidence>
<proteinExistence type="inferred from homology"/>
<evidence type="ECO:0000313" key="12">
    <source>
        <dbReference type="Proteomes" id="UP001143543"/>
    </source>
</evidence>
<dbReference type="InterPro" id="IPR045275">
    <property type="entry name" value="MscS_archaea/bacteria_type"/>
</dbReference>
<feature type="transmembrane region" description="Helical" evidence="8">
    <location>
        <begin position="288"/>
        <end position="309"/>
    </location>
</feature>
<feature type="transmembrane region" description="Helical" evidence="8">
    <location>
        <begin position="223"/>
        <end position="241"/>
    </location>
</feature>
<evidence type="ECO:0000256" key="2">
    <source>
        <dbReference type="ARBA" id="ARBA00008017"/>
    </source>
</evidence>
<evidence type="ECO:0000313" key="11">
    <source>
        <dbReference type="EMBL" id="GLB48639.1"/>
    </source>
</evidence>
<feature type="transmembrane region" description="Helical" evidence="8">
    <location>
        <begin position="329"/>
        <end position="352"/>
    </location>
</feature>
<evidence type="ECO:0000256" key="1">
    <source>
        <dbReference type="ARBA" id="ARBA00004651"/>
    </source>
</evidence>
<keyword evidence="5 8" id="KW-1133">Transmembrane helix</keyword>
<dbReference type="EMBL" id="BRVO01000001">
    <property type="protein sequence ID" value="GLB48639.1"/>
    <property type="molecule type" value="Genomic_DNA"/>
</dbReference>
<feature type="domain" description="Mechanosensitive ion channel MscS C-terminal" evidence="10">
    <location>
        <begin position="503"/>
        <end position="584"/>
    </location>
</feature>
<keyword evidence="7" id="KW-0175">Coiled coil</keyword>
<comment type="caution">
    <text evidence="11">The sequence shown here is derived from an EMBL/GenBank/DDBJ whole genome shotgun (WGS) entry which is preliminary data.</text>
</comment>
<dbReference type="RefSeq" id="WP_281764273.1">
    <property type="nucleotide sequence ID" value="NZ_BRVO01000001.1"/>
</dbReference>
<dbReference type="Pfam" id="PF00924">
    <property type="entry name" value="MS_channel_2nd"/>
    <property type="match status" value="1"/>
</dbReference>
<dbReference type="Gene3D" id="3.30.70.100">
    <property type="match status" value="1"/>
</dbReference>
<dbReference type="InterPro" id="IPR006685">
    <property type="entry name" value="MscS_channel_2nd"/>
</dbReference>
<dbReference type="Pfam" id="PF21082">
    <property type="entry name" value="MS_channel_3rd"/>
    <property type="match status" value="1"/>
</dbReference>
<evidence type="ECO:0000259" key="10">
    <source>
        <dbReference type="Pfam" id="PF21082"/>
    </source>
</evidence>